<evidence type="ECO:0000256" key="6">
    <source>
        <dbReference type="ARBA" id="ARBA00022490"/>
    </source>
</evidence>
<dbReference type="GO" id="GO:0006782">
    <property type="term" value="P:protoporphyrinogen IX biosynthetic process"/>
    <property type="evidence" value="ECO:0007669"/>
    <property type="project" value="UniProtKB-UniPathway"/>
</dbReference>
<evidence type="ECO:0000256" key="13">
    <source>
        <dbReference type="ARBA" id="ARBA00024295"/>
    </source>
</evidence>
<evidence type="ECO:0000259" key="18">
    <source>
        <dbReference type="PROSITE" id="PS51918"/>
    </source>
</evidence>
<accession>A0A6S6S5P7</accession>
<keyword evidence="7 15" id="KW-0949">S-adenosyl-L-methionine</keyword>
<dbReference type="PIRSF" id="PIRSF000167">
    <property type="entry name" value="HemN"/>
    <property type="match status" value="1"/>
</dbReference>
<dbReference type="InterPro" id="IPR007197">
    <property type="entry name" value="rSAM"/>
</dbReference>
<proteinExistence type="inferred from homology"/>
<comment type="subunit">
    <text evidence="4">Monomer.</text>
</comment>
<feature type="binding site" evidence="16">
    <location>
        <begin position="108"/>
        <end position="109"/>
    </location>
    <ligand>
        <name>S-adenosyl-L-methionine</name>
        <dbReference type="ChEBI" id="CHEBI:59789"/>
        <label>2</label>
    </ligand>
</feature>
<dbReference type="SMART" id="SM00729">
    <property type="entry name" value="Elp3"/>
    <property type="match status" value="1"/>
</dbReference>
<dbReference type="InterPro" id="IPR013785">
    <property type="entry name" value="Aldolase_TIM"/>
</dbReference>
<dbReference type="GO" id="GO:0004109">
    <property type="term" value="F:coproporphyrinogen oxidase activity"/>
    <property type="evidence" value="ECO:0007669"/>
    <property type="project" value="InterPro"/>
</dbReference>
<feature type="binding site" evidence="16">
    <location>
        <position position="180"/>
    </location>
    <ligand>
        <name>S-adenosyl-L-methionine</name>
        <dbReference type="ChEBI" id="CHEBI:59789"/>
        <label>2</label>
    </ligand>
</feature>
<dbReference type="Pfam" id="PF06969">
    <property type="entry name" value="HemN_C"/>
    <property type="match status" value="1"/>
</dbReference>
<evidence type="ECO:0000256" key="1">
    <source>
        <dbReference type="ARBA" id="ARBA00004496"/>
    </source>
</evidence>
<keyword evidence="8 15" id="KW-0479">Metal-binding</keyword>
<feature type="binding site" evidence="16">
    <location>
        <begin position="62"/>
        <end position="64"/>
    </location>
    <ligand>
        <name>S-adenosyl-L-methionine</name>
        <dbReference type="ChEBI" id="CHEBI:59789"/>
        <label>2</label>
    </ligand>
</feature>
<feature type="binding site" evidence="16">
    <location>
        <position position="239"/>
    </location>
    <ligand>
        <name>S-adenosyl-L-methionine</name>
        <dbReference type="ChEBI" id="CHEBI:59789"/>
        <label>2</label>
    </ligand>
</feature>
<dbReference type="EC" id="1.3.98.3" evidence="15"/>
<evidence type="ECO:0000256" key="15">
    <source>
        <dbReference type="PIRNR" id="PIRNR000167"/>
    </source>
</evidence>
<name>A0A6S6S5P7_9BACT</name>
<evidence type="ECO:0000256" key="16">
    <source>
        <dbReference type="PIRSR" id="PIRSR000167-1"/>
    </source>
</evidence>
<dbReference type="NCBIfam" id="TIGR00538">
    <property type="entry name" value="hemN"/>
    <property type="match status" value="1"/>
</dbReference>
<evidence type="ECO:0000256" key="4">
    <source>
        <dbReference type="ARBA" id="ARBA00011245"/>
    </source>
</evidence>
<evidence type="ECO:0000256" key="5">
    <source>
        <dbReference type="ARBA" id="ARBA00022485"/>
    </source>
</evidence>
<dbReference type="Gene3D" id="1.10.10.920">
    <property type="match status" value="1"/>
</dbReference>
<comment type="function">
    <text evidence="13">Involved in the heme biosynthesis. Catalyzes the anaerobic oxidative decarboxylation of propionate groups of rings A and B of coproporphyrinogen III to yield the vinyl groups in protoporphyrinogen IX.</text>
</comment>
<comment type="subcellular location">
    <subcellularLocation>
        <location evidence="1 15">Cytoplasm</location>
    </subcellularLocation>
</comment>
<evidence type="ECO:0000256" key="11">
    <source>
        <dbReference type="ARBA" id="ARBA00023014"/>
    </source>
</evidence>
<evidence type="ECO:0000256" key="3">
    <source>
        <dbReference type="ARBA" id="ARBA00005493"/>
    </source>
</evidence>
<dbReference type="PANTHER" id="PTHR13932">
    <property type="entry name" value="COPROPORPHYRINIGEN III OXIDASE"/>
    <property type="match status" value="1"/>
</dbReference>
<evidence type="ECO:0000256" key="10">
    <source>
        <dbReference type="ARBA" id="ARBA00023004"/>
    </source>
</evidence>
<dbReference type="PANTHER" id="PTHR13932:SF6">
    <property type="entry name" value="OXYGEN-INDEPENDENT COPROPORPHYRINOGEN III OXIDASE"/>
    <property type="match status" value="1"/>
</dbReference>
<feature type="binding site" evidence="17">
    <location>
        <position position="60"/>
    </location>
    <ligand>
        <name>[4Fe-4S] cluster</name>
        <dbReference type="ChEBI" id="CHEBI:49883"/>
        <note>4Fe-4S-S-AdoMet</note>
    </ligand>
</feature>
<dbReference type="GO" id="GO:0046872">
    <property type="term" value="F:metal ion binding"/>
    <property type="evidence" value="ECO:0007669"/>
    <property type="project" value="UniProtKB-KW"/>
</dbReference>
<feature type="binding site" evidence="16">
    <location>
        <position position="325"/>
    </location>
    <ligand>
        <name>S-adenosyl-L-methionine</name>
        <dbReference type="ChEBI" id="CHEBI:59789"/>
        <label>1</label>
    </ligand>
</feature>
<dbReference type="GO" id="GO:0051989">
    <property type="term" value="F:coproporphyrinogen dehydrogenase activity"/>
    <property type="evidence" value="ECO:0007669"/>
    <property type="project" value="UniProtKB-EC"/>
</dbReference>
<keyword evidence="5 15" id="KW-0004">4Fe-4S</keyword>
<dbReference type="AlphaFoldDB" id="A0A6S6S5P7"/>
<dbReference type="SUPFAM" id="SSF102114">
    <property type="entry name" value="Radical SAM enzymes"/>
    <property type="match status" value="1"/>
</dbReference>
<evidence type="ECO:0000256" key="7">
    <source>
        <dbReference type="ARBA" id="ARBA00022691"/>
    </source>
</evidence>
<evidence type="ECO:0000256" key="14">
    <source>
        <dbReference type="ARBA" id="ARBA00048321"/>
    </source>
</evidence>
<feature type="binding site" evidence="17">
    <location>
        <position position="63"/>
    </location>
    <ligand>
        <name>[4Fe-4S] cluster</name>
        <dbReference type="ChEBI" id="CHEBI:49883"/>
        <note>4Fe-4S-S-AdoMet</note>
    </ligand>
</feature>
<dbReference type="SFLD" id="SFLDG01082">
    <property type="entry name" value="B12-binding_domain_containing"/>
    <property type="match status" value="1"/>
</dbReference>
<keyword evidence="11 15" id="KW-0411">Iron-sulfur</keyword>
<dbReference type="EMBL" id="CACVAW010000004">
    <property type="protein sequence ID" value="CAA6800837.1"/>
    <property type="molecule type" value="Genomic_DNA"/>
</dbReference>
<dbReference type="FunFam" id="1.10.10.920:FF:000001">
    <property type="entry name" value="Coproporphyrinogen-III oxidase"/>
    <property type="match status" value="1"/>
</dbReference>
<dbReference type="InterPro" id="IPR058240">
    <property type="entry name" value="rSAM_sf"/>
</dbReference>
<dbReference type="UniPathway" id="UPA00251">
    <property type="reaction ID" value="UER00323"/>
</dbReference>
<evidence type="ECO:0000256" key="8">
    <source>
        <dbReference type="ARBA" id="ARBA00022723"/>
    </source>
</evidence>
<dbReference type="GO" id="GO:0051539">
    <property type="term" value="F:4 iron, 4 sulfur cluster binding"/>
    <property type="evidence" value="ECO:0007669"/>
    <property type="project" value="UniProtKB-KW"/>
</dbReference>
<sequence>MIDFDKFIKYSKPGPRYTSYPTAVEFSEAFTLNDYKTKLESLENDKLSLYVHLPFCKSVCYFCGCNVVYTSREDTKSRYLDYLKKELALLKENIDTSKGITQLHFGGGTPTYFSAEQLNTVIKDIKDTFSNFEDDAELSCEVDPRYFDEAQAKILADNGFNRISFGVQDFDIRVQKAVNRVQSFELVSNVMKLARGNGINSINVDLIYGLPLQSVESFANTIDLILELDPERIAVFNYAHVPWIRKTMNKINEDDLPKTAVKLEILKYTINHLSNNGYKMIGMDHFAKVDDELFKSLQNHSLHRNFQGYSTKSGSNLIGIGLSSIGNGDDYYAQNYKTIPEYENAIDSGKLPLHRGVSLSVDDVIRKEVIMKLMSNFHLDIISFEAKFDIKFFDYFKDGIKQLRELEEENLVEITPEFINVKQTGVMLIRNIVMVFDAYYANKTKNTFSKTI</sequence>
<evidence type="ECO:0000313" key="19">
    <source>
        <dbReference type="EMBL" id="CAA6800837.1"/>
    </source>
</evidence>
<keyword evidence="12 15" id="KW-0627">Porphyrin biosynthesis</keyword>
<dbReference type="SFLD" id="SFLDS00029">
    <property type="entry name" value="Radical_SAM"/>
    <property type="match status" value="1"/>
</dbReference>
<comment type="pathway">
    <text evidence="2 15">Porphyrin-containing compound metabolism; protoporphyrin-IX biosynthesis; protoporphyrinogen-IX from coproporphyrinogen-III (AdoMet route): step 1/1.</text>
</comment>
<feature type="binding site" evidence="16">
    <location>
        <position position="107"/>
    </location>
    <ligand>
        <name>S-adenosyl-L-methionine</name>
        <dbReference type="ChEBI" id="CHEBI:59789"/>
        <label>1</label>
    </ligand>
</feature>
<evidence type="ECO:0000256" key="17">
    <source>
        <dbReference type="PIRSR" id="PIRSR000167-2"/>
    </source>
</evidence>
<dbReference type="InterPro" id="IPR010723">
    <property type="entry name" value="HemN_C"/>
</dbReference>
<dbReference type="Gene3D" id="3.20.20.70">
    <property type="entry name" value="Aldolase class I"/>
    <property type="match status" value="1"/>
</dbReference>
<evidence type="ECO:0000256" key="2">
    <source>
        <dbReference type="ARBA" id="ARBA00004785"/>
    </source>
</evidence>
<dbReference type="InterPro" id="IPR034505">
    <property type="entry name" value="Coproporphyrinogen-III_oxidase"/>
</dbReference>
<protein>
    <recommendedName>
        <fullName evidence="15">Coproporphyrinogen-III oxidase</fullName>
        <ecNumber evidence="15">1.3.98.3</ecNumber>
    </recommendedName>
</protein>
<organism evidence="19">
    <name type="scientific">uncultured Campylobacterales bacterium</name>
    <dbReference type="NCBI Taxonomy" id="352960"/>
    <lineage>
        <taxon>Bacteria</taxon>
        <taxon>Pseudomonadati</taxon>
        <taxon>Campylobacterota</taxon>
        <taxon>Epsilonproteobacteria</taxon>
        <taxon>Campylobacterales</taxon>
        <taxon>environmental samples</taxon>
    </lineage>
</organism>
<dbReference type="Pfam" id="PF04055">
    <property type="entry name" value="Radical_SAM"/>
    <property type="match status" value="1"/>
</dbReference>
<dbReference type="FunFam" id="3.80.30.20:FF:000012">
    <property type="entry name" value="Coproporphyrinogen-III oxidase"/>
    <property type="match status" value="1"/>
</dbReference>
<dbReference type="SFLD" id="SFLDG01065">
    <property type="entry name" value="anaerobic_coproporphyrinogen-I"/>
    <property type="match status" value="1"/>
</dbReference>
<feature type="binding site" evidence="17">
    <location>
        <position position="56"/>
    </location>
    <ligand>
        <name>[4Fe-4S] cluster</name>
        <dbReference type="ChEBI" id="CHEBI:49883"/>
        <note>4Fe-4S-S-AdoMet</note>
    </ligand>
</feature>
<dbReference type="PROSITE" id="PS51918">
    <property type="entry name" value="RADICAL_SAM"/>
    <property type="match status" value="1"/>
</dbReference>
<keyword evidence="6 15" id="KW-0963">Cytoplasm</keyword>
<feature type="binding site" evidence="16">
    <location>
        <position position="168"/>
    </location>
    <ligand>
        <name>S-adenosyl-L-methionine</name>
        <dbReference type="ChEBI" id="CHEBI:59789"/>
        <label>2</label>
    </ligand>
</feature>
<dbReference type="InterPro" id="IPR006638">
    <property type="entry name" value="Elp3/MiaA/NifB-like_rSAM"/>
</dbReference>
<comment type="similarity">
    <text evidence="3 15">Belongs to the anaerobic coproporphyrinogen-III oxidase family.</text>
</comment>
<gene>
    <name evidence="19" type="ORF">HELGO_WM10995</name>
</gene>
<feature type="binding site" evidence="16">
    <location>
        <position position="141"/>
    </location>
    <ligand>
        <name>S-adenosyl-L-methionine</name>
        <dbReference type="ChEBI" id="CHEBI:59789"/>
        <label>1</label>
    </ligand>
</feature>
<dbReference type="GO" id="GO:0005737">
    <property type="term" value="C:cytoplasm"/>
    <property type="evidence" value="ECO:0007669"/>
    <property type="project" value="UniProtKB-SubCell"/>
</dbReference>
<evidence type="ECO:0000256" key="9">
    <source>
        <dbReference type="ARBA" id="ARBA00023002"/>
    </source>
</evidence>
<dbReference type="InterPro" id="IPR004558">
    <property type="entry name" value="Coprogen_oxidase_HemN"/>
</dbReference>
<comment type="catalytic activity">
    <reaction evidence="14 15">
        <text>coproporphyrinogen III + 2 S-adenosyl-L-methionine = protoporphyrinogen IX + 2 5'-deoxyadenosine + 2 L-methionine + 2 CO2</text>
        <dbReference type="Rhea" id="RHEA:15425"/>
        <dbReference type="ChEBI" id="CHEBI:16526"/>
        <dbReference type="ChEBI" id="CHEBI:17319"/>
        <dbReference type="ChEBI" id="CHEBI:57307"/>
        <dbReference type="ChEBI" id="CHEBI:57309"/>
        <dbReference type="ChEBI" id="CHEBI:57844"/>
        <dbReference type="ChEBI" id="CHEBI:59789"/>
        <dbReference type="EC" id="1.3.98.3"/>
    </reaction>
</comment>
<keyword evidence="10 15" id="KW-0408">Iron</keyword>
<evidence type="ECO:0000256" key="12">
    <source>
        <dbReference type="ARBA" id="ARBA00023244"/>
    </source>
</evidence>
<comment type="cofactor">
    <cofactor evidence="15 17">
        <name>[4Fe-4S] cluster</name>
        <dbReference type="ChEBI" id="CHEBI:49883"/>
    </cofactor>
    <text evidence="15 17">Binds 1 [4Fe-4S] cluster. The cluster is coordinated with 3 cysteines and an exchangeable S-adenosyl-L-methionine.</text>
</comment>
<reference evidence="19" key="1">
    <citation type="submission" date="2020-01" db="EMBL/GenBank/DDBJ databases">
        <authorList>
            <person name="Meier V. D."/>
            <person name="Meier V D."/>
        </authorList>
    </citation>
    <scope>NUCLEOTIDE SEQUENCE</scope>
    <source>
        <strain evidence="19">HLG_WM_MAG_12</strain>
    </source>
</reference>
<feature type="binding site" evidence="16">
    <location>
        <position position="205"/>
    </location>
    <ligand>
        <name>S-adenosyl-L-methionine</name>
        <dbReference type="ChEBI" id="CHEBI:59789"/>
        <label>2</label>
    </ligand>
</feature>
<feature type="domain" description="Radical SAM core" evidence="18">
    <location>
        <begin position="41"/>
        <end position="276"/>
    </location>
</feature>
<feature type="binding site" evidence="16">
    <location>
        <position position="50"/>
    </location>
    <ligand>
        <name>S-adenosyl-L-methionine</name>
        <dbReference type="ChEBI" id="CHEBI:59789"/>
        <label>1</label>
    </ligand>
</feature>
<keyword evidence="9 15" id="KW-0560">Oxidoreductase</keyword>